<comment type="function">
    <text evidence="6">Involved in control of chromosome replication initiation. Inhibits the cooperative binding of DnaA to the oriC region, thus negatively regulating initiation of chromosome replication. Inhibits the ability of DnaA-ATP to form a helix on DNA; does not disassemble preformed DnaA-DNA helices. Decreases the residence time of DnaA on the chromosome at its binding sites (oriC, replication forks and promoter-binding sites). Tethers DnaA to the replication machinery via the DNA polymerase beta sliding clamp subunit (dnaN). Associates with oriC and other DnaA targets on the chromosome in a DnaA-dependent manner.</text>
</comment>
<feature type="binding site" evidence="6">
    <location>
        <position position="117"/>
    </location>
    <ligand>
        <name>Zn(2+)</name>
        <dbReference type="ChEBI" id="CHEBI:29105"/>
    </ligand>
</feature>
<comment type="subcellular location">
    <subcellularLocation>
        <location evidence="6">Cytoplasm</location>
        <location evidence="6">Nucleoid</location>
    </subcellularLocation>
    <text evidence="6">Localizes in tight foci, which correspond to the replisome at mid-cell throughout the cell cycle.</text>
</comment>
<dbReference type="EMBL" id="UGPG01000001">
    <property type="protein sequence ID" value="STY44817.1"/>
    <property type="molecule type" value="Genomic_DNA"/>
</dbReference>
<dbReference type="Pfam" id="PF06156">
    <property type="entry name" value="YabA"/>
    <property type="match status" value="1"/>
</dbReference>
<evidence type="ECO:0000256" key="5">
    <source>
        <dbReference type="ARBA" id="ARBA00022880"/>
    </source>
</evidence>
<keyword evidence="1 6" id="KW-0963">Cytoplasm</keyword>
<keyword evidence="4 6" id="KW-0862">Zinc</keyword>
<dbReference type="GO" id="GO:0006260">
    <property type="term" value="P:DNA replication"/>
    <property type="evidence" value="ECO:0007669"/>
    <property type="project" value="UniProtKB-KW"/>
</dbReference>
<feature type="binding site" evidence="6">
    <location>
        <position position="100"/>
    </location>
    <ligand>
        <name>Zn(2+)</name>
        <dbReference type="ChEBI" id="CHEBI:29105"/>
    </ligand>
</feature>
<dbReference type="GO" id="GO:0043590">
    <property type="term" value="C:bacterial nucleoid"/>
    <property type="evidence" value="ECO:0007669"/>
    <property type="project" value="UniProtKB-UniRule"/>
</dbReference>
<dbReference type="GO" id="GO:0008156">
    <property type="term" value="P:negative regulation of DNA replication"/>
    <property type="evidence" value="ECO:0007669"/>
    <property type="project" value="UniProtKB-UniRule"/>
</dbReference>
<feature type="binding site" evidence="6">
    <location>
        <position position="98"/>
    </location>
    <ligand>
        <name>Zn(2+)</name>
        <dbReference type="ChEBI" id="CHEBI:29105"/>
    </ligand>
</feature>
<evidence type="ECO:0000313" key="8">
    <source>
        <dbReference type="EMBL" id="STY44817.1"/>
    </source>
</evidence>
<dbReference type="GO" id="GO:0008270">
    <property type="term" value="F:zinc ion binding"/>
    <property type="evidence" value="ECO:0007669"/>
    <property type="project" value="UniProtKB-UniRule"/>
</dbReference>
<keyword evidence="2 6" id="KW-0235">DNA replication</keyword>
<evidence type="ECO:0000256" key="1">
    <source>
        <dbReference type="ARBA" id="ARBA00022490"/>
    </source>
</evidence>
<evidence type="ECO:0000256" key="7">
    <source>
        <dbReference type="SAM" id="Coils"/>
    </source>
</evidence>
<gene>
    <name evidence="6" type="primary">yabA</name>
    <name evidence="8" type="ORF">NCTC10815_02171</name>
</gene>
<keyword evidence="3 6" id="KW-0479">Metal-binding</keyword>
<proteinExistence type="inferred from homology"/>
<evidence type="ECO:0000313" key="9">
    <source>
        <dbReference type="Proteomes" id="UP000254879"/>
    </source>
</evidence>
<keyword evidence="5 6" id="KW-0236">DNA replication inhibitor</keyword>
<dbReference type="AlphaFoldDB" id="A0A378MEN2"/>
<dbReference type="RefSeq" id="WP_115346086.1">
    <property type="nucleotide sequence ID" value="NZ_UGPG01000001.1"/>
</dbReference>
<feature type="binding site" evidence="6">
    <location>
        <position position="114"/>
    </location>
    <ligand>
        <name>Zn(2+)</name>
        <dbReference type="ChEBI" id="CHEBI:29105"/>
    </ligand>
</feature>
<evidence type="ECO:0000256" key="3">
    <source>
        <dbReference type="ARBA" id="ARBA00022723"/>
    </source>
</evidence>
<evidence type="ECO:0000256" key="2">
    <source>
        <dbReference type="ARBA" id="ARBA00022705"/>
    </source>
</evidence>
<comment type="cofactor">
    <cofactor evidence="6">
        <name>Zn(2+)</name>
        <dbReference type="ChEBI" id="CHEBI:29105"/>
    </cofactor>
    <text evidence="6">Binds 1 zinc ion per subunit.</text>
</comment>
<dbReference type="Proteomes" id="UP000254879">
    <property type="component" value="Unassembled WGS sequence"/>
</dbReference>
<protein>
    <recommendedName>
        <fullName evidence="6">Replication initiation control protein YabA</fullName>
    </recommendedName>
</protein>
<evidence type="ECO:0000256" key="4">
    <source>
        <dbReference type="ARBA" id="ARBA00022833"/>
    </source>
</evidence>
<organism evidence="8 9">
    <name type="scientific">Listeria grayi</name>
    <name type="common">Listeria murrayi</name>
    <dbReference type="NCBI Taxonomy" id="1641"/>
    <lineage>
        <taxon>Bacteria</taxon>
        <taxon>Bacillati</taxon>
        <taxon>Bacillota</taxon>
        <taxon>Bacilli</taxon>
        <taxon>Bacillales</taxon>
        <taxon>Listeriaceae</taxon>
        <taxon>Listeria</taxon>
    </lineage>
</organism>
<dbReference type="InterPro" id="IPR010377">
    <property type="entry name" value="YabA"/>
</dbReference>
<keyword evidence="7" id="KW-0175">Coiled coil</keyword>
<evidence type="ECO:0000256" key="6">
    <source>
        <dbReference type="HAMAP-Rule" id="MF_01159"/>
    </source>
</evidence>
<dbReference type="NCBIfam" id="NF009644">
    <property type="entry name" value="PRK13169.1-5"/>
    <property type="match status" value="1"/>
</dbReference>
<comment type="similarity">
    <text evidence="6">Belongs to the YabA family.</text>
</comment>
<comment type="subunit">
    <text evidence="6">Homotetramer. Interacts with both DnaA and DnaN, acting as a bridge between these two proteins.</text>
</comment>
<dbReference type="PIRSF" id="PIRSF021439">
    <property type="entry name" value="DUF972"/>
    <property type="match status" value="1"/>
</dbReference>
<dbReference type="HAMAP" id="MF_01159">
    <property type="entry name" value="YabA"/>
    <property type="match status" value="1"/>
</dbReference>
<accession>A0A378MEN2</accession>
<feature type="coiled-coil region" evidence="7">
    <location>
        <begin position="10"/>
        <end position="51"/>
    </location>
</feature>
<name>A0A378MEN2_LISGR</name>
<sequence length="132" mass="15258">MDKKAIFDSVSNMEEQIGELYQQLGDLKQTLGEMLEENNRLTIENEHLRRHFDLDGEHKESADSDSVLEPKRKEEMAQIIELGEGYDNLVQLYKEGFHVCNVHFGSPRGNDEDCLFCLSLLNKNKCIPLFHC</sequence>
<reference evidence="8 9" key="1">
    <citation type="submission" date="2018-06" db="EMBL/GenBank/DDBJ databases">
        <authorList>
            <consortium name="Pathogen Informatics"/>
            <person name="Doyle S."/>
        </authorList>
    </citation>
    <scope>NUCLEOTIDE SEQUENCE [LARGE SCALE GENOMIC DNA]</scope>
    <source>
        <strain evidence="9">NCTC 10815</strain>
    </source>
</reference>